<dbReference type="InterPro" id="IPR006121">
    <property type="entry name" value="HMA_dom"/>
</dbReference>
<accession>A0A1I6QAX5</accession>
<evidence type="ECO:0000313" key="5">
    <source>
        <dbReference type="Proteomes" id="UP000198660"/>
    </source>
</evidence>
<reference evidence="5" key="1">
    <citation type="submission" date="2016-10" db="EMBL/GenBank/DDBJ databases">
        <authorList>
            <person name="Varghese N."/>
            <person name="Submissions S."/>
        </authorList>
    </citation>
    <scope>NUCLEOTIDE SEQUENCE [LARGE SCALE GENOMIC DNA]</scope>
    <source>
        <strain evidence="5">DSM 45789</strain>
    </source>
</reference>
<dbReference type="AlphaFoldDB" id="A0A1I6QAX5"/>
<dbReference type="CDD" id="cd00371">
    <property type="entry name" value="HMA"/>
    <property type="match status" value="1"/>
</dbReference>
<evidence type="ECO:0000259" key="3">
    <source>
        <dbReference type="PROSITE" id="PS50846"/>
    </source>
</evidence>
<name>A0A1I6QAX5_9BACL</name>
<dbReference type="Gene3D" id="3.30.70.100">
    <property type="match status" value="1"/>
</dbReference>
<keyword evidence="5" id="KW-1185">Reference proteome</keyword>
<dbReference type="InterPro" id="IPR036163">
    <property type="entry name" value="HMA_dom_sf"/>
</dbReference>
<evidence type="ECO:0000256" key="2">
    <source>
        <dbReference type="ARBA" id="ARBA00023008"/>
    </source>
</evidence>
<dbReference type="RefSeq" id="WP_091834527.1">
    <property type="nucleotide sequence ID" value="NZ_FPAA01000003.1"/>
</dbReference>
<dbReference type="Proteomes" id="UP000198660">
    <property type="component" value="Unassembled WGS sequence"/>
</dbReference>
<dbReference type="GO" id="GO:0005507">
    <property type="term" value="F:copper ion binding"/>
    <property type="evidence" value="ECO:0007669"/>
    <property type="project" value="InterPro"/>
</dbReference>
<organism evidence="4 5">
    <name type="scientific">Marininema halotolerans</name>
    <dbReference type="NCBI Taxonomy" id="1155944"/>
    <lineage>
        <taxon>Bacteria</taxon>
        <taxon>Bacillati</taxon>
        <taxon>Bacillota</taxon>
        <taxon>Bacilli</taxon>
        <taxon>Bacillales</taxon>
        <taxon>Thermoactinomycetaceae</taxon>
        <taxon>Marininema</taxon>
    </lineage>
</organism>
<dbReference type="EMBL" id="FPAA01000003">
    <property type="protein sequence ID" value="SFS49584.1"/>
    <property type="molecule type" value="Genomic_DNA"/>
</dbReference>
<keyword evidence="2" id="KW-0186">Copper</keyword>
<sequence length="70" mass="7664">MATTVFKVKGMSCDHCKKAVTEALEKIAGVESVTVDLENGVAVVTHQDDTVEYKKMKDAIEEQGYEVEEG</sequence>
<dbReference type="PROSITE" id="PS50846">
    <property type="entry name" value="HMA_2"/>
    <property type="match status" value="1"/>
</dbReference>
<feature type="domain" description="HMA" evidence="3">
    <location>
        <begin position="2"/>
        <end position="68"/>
    </location>
</feature>
<evidence type="ECO:0000256" key="1">
    <source>
        <dbReference type="ARBA" id="ARBA00022723"/>
    </source>
</evidence>
<gene>
    <name evidence="4" type="ORF">SAMN05444972_10311</name>
</gene>
<dbReference type="PROSITE" id="PS01047">
    <property type="entry name" value="HMA_1"/>
    <property type="match status" value="1"/>
</dbReference>
<proteinExistence type="predicted"/>
<keyword evidence="1" id="KW-0479">Metal-binding</keyword>
<dbReference type="SUPFAM" id="SSF55008">
    <property type="entry name" value="HMA, heavy metal-associated domain"/>
    <property type="match status" value="1"/>
</dbReference>
<dbReference type="FunFam" id="3.30.70.100:FF:000001">
    <property type="entry name" value="ATPase copper transporting beta"/>
    <property type="match status" value="1"/>
</dbReference>
<dbReference type="InterPro" id="IPR017969">
    <property type="entry name" value="Heavy-metal-associated_CS"/>
</dbReference>
<dbReference type="OrthoDB" id="9813965at2"/>
<protein>
    <submittedName>
        <fullName evidence="4">Copper chaperone</fullName>
    </submittedName>
</protein>
<dbReference type="NCBIfam" id="TIGR00003">
    <property type="entry name" value="copper ion binding protein"/>
    <property type="match status" value="1"/>
</dbReference>
<dbReference type="InterPro" id="IPR006122">
    <property type="entry name" value="HMA_Cu_ion-bd"/>
</dbReference>
<dbReference type="Pfam" id="PF00403">
    <property type="entry name" value="HMA"/>
    <property type="match status" value="1"/>
</dbReference>
<evidence type="ECO:0000313" key="4">
    <source>
        <dbReference type="EMBL" id="SFS49584.1"/>
    </source>
</evidence>